<evidence type="ECO:0000313" key="5">
    <source>
        <dbReference type="Proteomes" id="UP000185596"/>
    </source>
</evidence>
<protein>
    <recommendedName>
        <fullName evidence="6">Cell division protein FtsL</fullName>
    </recommendedName>
</protein>
<feature type="coiled-coil region" evidence="1">
    <location>
        <begin position="124"/>
        <end position="158"/>
    </location>
</feature>
<organism evidence="4 5">
    <name type="scientific">Actinophytocola xanthii</name>
    <dbReference type="NCBI Taxonomy" id="1912961"/>
    <lineage>
        <taxon>Bacteria</taxon>
        <taxon>Bacillati</taxon>
        <taxon>Actinomycetota</taxon>
        <taxon>Actinomycetes</taxon>
        <taxon>Pseudonocardiales</taxon>
        <taxon>Pseudonocardiaceae</taxon>
    </lineage>
</organism>
<evidence type="ECO:0000313" key="4">
    <source>
        <dbReference type="EMBL" id="OLF10808.1"/>
    </source>
</evidence>
<name>A0A1Q8C8Y7_9PSEU</name>
<keyword evidence="3" id="KW-0812">Transmembrane</keyword>
<feature type="compositionally biased region" description="Basic and acidic residues" evidence="2">
    <location>
        <begin position="1"/>
        <end position="10"/>
    </location>
</feature>
<dbReference type="OrthoDB" id="4555900at2"/>
<keyword evidence="3" id="KW-0472">Membrane</keyword>
<evidence type="ECO:0000256" key="1">
    <source>
        <dbReference type="SAM" id="Coils"/>
    </source>
</evidence>
<sequence length="210" mass="21894">MRETSADPRRRSGAYARSKGSVLDRARAAARTASARVVAAPAESPAPAGPERVVARPAQRPSTTAAQRALARRAHRSGYRPESLDGDRAAGRASFVVLIIALLTVGVATTLWLSTQAVADSYRLDEAKRTAGELAEQAAELQREVTRAESASVLAERAKEMGMVPAGDPARLVVRPDGRVVVVGEPTPAAKPSTSAENPPERAGTTPGAG</sequence>
<dbReference type="EMBL" id="MSIE01000072">
    <property type="protein sequence ID" value="OLF10808.1"/>
    <property type="molecule type" value="Genomic_DNA"/>
</dbReference>
<evidence type="ECO:0000256" key="3">
    <source>
        <dbReference type="SAM" id="Phobius"/>
    </source>
</evidence>
<feature type="compositionally biased region" description="Low complexity" evidence="2">
    <location>
        <begin position="35"/>
        <end position="52"/>
    </location>
</feature>
<dbReference type="AlphaFoldDB" id="A0A1Q8C8Y7"/>
<feature type="region of interest" description="Disordered" evidence="2">
    <location>
        <begin position="183"/>
        <end position="210"/>
    </location>
</feature>
<feature type="transmembrane region" description="Helical" evidence="3">
    <location>
        <begin position="93"/>
        <end position="113"/>
    </location>
</feature>
<evidence type="ECO:0000256" key="2">
    <source>
        <dbReference type="SAM" id="MobiDB-lite"/>
    </source>
</evidence>
<comment type="caution">
    <text evidence="4">The sequence shown here is derived from an EMBL/GenBank/DDBJ whole genome shotgun (WGS) entry which is preliminary data.</text>
</comment>
<reference evidence="4 5" key="1">
    <citation type="submission" date="2016-12" db="EMBL/GenBank/DDBJ databases">
        <title>The draft genome sequence of Actinophytocola sp. 11-183.</title>
        <authorList>
            <person name="Wang W."/>
            <person name="Yuan L."/>
        </authorList>
    </citation>
    <scope>NUCLEOTIDE SEQUENCE [LARGE SCALE GENOMIC DNA]</scope>
    <source>
        <strain evidence="4 5">11-183</strain>
    </source>
</reference>
<keyword evidence="3" id="KW-1133">Transmembrane helix</keyword>
<evidence type="ECO:0008006" key="6">
    <source>
        <dbReference type="Google" id="ProtNLM"/>
    </source>
</evidence>
<feature type="region of interest" description="Disordered" evidence="2">
    <location>
        <begin position="1"/>
        <end position="21"/>
    </location>
</feature>
<keyword evidence="1" id="KW-0175">Coiled coil</keyword>
<dbReference type="Proteomes" id="UP000185596">
    <property type="component" value="Unassembled WGS sequence"/>
</dbReference>
<dbReference type="STRING" id="1912961.BU204_31105"/>
<gene>
    <name evidence="4" type="ORF">BU204_31105</name>
</gene>
<keyword evidence="5" id="KW-1185">Reference proteome</keyword>
<accession>A0A1Q8C8Y7</accession>
<feature type="region of interest" description="Disordered" evidence="2">
    <location>
        <begin position="35"/>
        <end position="65"/>
    </location>
</feature>
<proteinExistence type="predicted"/>